<dbReference type="EMBL" id="KZ293654">
    <property type="protein sequence ID" value="PBK94401.1"/>
    <property type="molecule type" value="Genomic_DNA"/>
</dbReference>
<dbReference type="AlphaFoldDB" id="A0A2H3DGP9"/>
<proteinExistence type="predicted"/>
<gene>
    <name evidence="1" type="ORF">ARMGADRAFT_927672</name>
</gene>
<evidence type="ECO:0000313" key="2">
    <source>
        <dbReference type="Proteomes" id="UP000217790"/>
    </source>
</evidence>
<dbReference type="Proteomes" id="UP000217790">
    <property type="component" value="Unassembled WGS sequence"/>
</dbReference>
<dbReference type="InParanoid" id="A0A2H3DGP9"/>
<dbReference type="OrthoDB" id="6486656at2759"/>
<keyword evidence="2" id="KW-1185">Reference proteome</keyword>
<dbReference type="Gene3D" id="1.10.600.10">
    <property type="entry name" value="Farnesyl Diphosphate Synthase"/>
    <property type="match status" value="1"/>
</dbReference>
<evidence type="ECO:0000313" key="1">
    <source>
        <dbReference type="EMBL" id="PBK94401.1"/>
    </source>
</evidence>
<name>A0A2H3DGP9_ARMGA</name>
<accession>A0A2H3DGP9</accession>
<sequence>MVTETSAFLRSMDTQSEVEFRIPDTLMYWPWPRKINPHHEKVKAASDAWFRSLNAFGPEAQR</sequence>
<dbReference type="OMA" id="INPHHEK"/>
<reference evidence="2" key="1">
    <citation type="journal article" date="2017" name="Nat. Ecol. Evol.">
        <title>Genome expansion and lineage-specific genetic innovations in the forest pathogenic fungi Armillaria.</title>
        <authorList>
            <person name="Sipos G."/>
            <person name="Prasanna A.N."/>
            <person name="Walter M.C."/>
            <person name="O'Connor E."/>
            <person name="Balint B."/>
            <person name="Krizsan K."/>
            <person name="Kiss B."/>
            <person name="Hess J."/>
            <person name="Varga T."/>
            <person name="Slot J."/>
            <person name="Riley R."/>
            <person name="Boka B."/>
            <person name="Rigling D."/>
            <person name="Barry K."/>
            <person name="Lee J."/>
            <person name="Mihaltcheva S."/>
            <person name="LaButti K."/>
            <person name="Lipzen A."/>
            <person name="Waldron R."/>
            <person name="Moloney N.M."/>
            <person name="Sperisen C."/>
            <person name="Kredics L."/>
            <person name="Vagvoelgyi C."/>
            <person name="Patrignani A."/>
            <person name="Fitzpatrick D."/>
            <person name="Nagy I."/>
            <person name="Doyle S."/>
            <person name="Anderson J.B."/>
            <person name="Grigoriev I.V."/>
            <person name="Gueldener U."/>
            <person name="Muensterkoetter M."/>
            <person name="Nagy L.G."/>
        </authorList>
    </citation>
    <scope>NUCLEOTIDE SEQUENCE [LARGE SCALE GENOMIC DNA]</scope>
    <source>
        <strain evidence="2">Ar21-2</strain>
    </source>
</reference>
<organism evidence="1 2">
    <name type="scientific">Armillaria gallica</name>
    <name type="common">Bulbous honey fungus</name>
    <name type="synonym">Armillaria bulbosa</name>
    <dbReference type="NCBI Taxonomy" id="47427"/>
    <lineage>
        <taxon>Eukaryota</taxon>
        <taxon>Fungi</taxon>
        <taxon>Dikarya</taxon>
        <taxon>Basidiomycota</taxon>
        <taxon>Agaricomycotina</taxon>
        <taxon>Agaricomycetes</taxon>
        <taxon>Agaricomycetidae</taxon>
        <taxon>Agaricales</taxon>
        <taxon>Marasmiineae</taxon>
        <taxon>Physalacriaceae</taxon>
        <taxon>Armillaria</taxon>
    </lineage>
</organism>
<dbReference type="InterPro" id="IPR008949">
    <property type="entry name" value="Isoprenoid_synthase_dom_sf"/>
</dbReference>
<protein>
    <submittedName>
        <fullName evidence="1">Uncharacterized protein</fullName>
    </submittedName>
</protein>